<dbReference type="EC" id="2.3.1.-" evidence="4"/>
<dbReference type="InterPro" id="IPR016181">
    <property type="entry name" value="Acyl_CoA_acyltransferase"/>
</dbReference>
<dbReference type="RefSeq" id="WP_330109227.1">
    <property type="nucleotide sequence ID" value="NZ_JAZDQT010000003.1"/>
</dbReference>
<dbReference type="PANTHER" id="PTHR43800">
    <property type="entry name" value="PEPTIDYL-LYSINE N-ACETYLTRANSFERASE YJAB"/>
    <property type="match status" value="1"/>
</dbReference>
<evidence type="ECO:0000256" key="2">
    <source>
        <dbReference type="ARBA" id="ARBA00023315"/>
    </source>
</evidence>
<gene>
    <name evidence="4" type="ORF">VRU48_17570</name>
</gene>
<name>A0ABU7IBS1_9SPHI</name>
<evidence type="ECO:0000256" key="1">
    <source>
        <dbReference type="ARBA" id="ARBA00022679"/>
    </source>
</evidence>
<keyword evidence="2 4" id="KW-0012">Acyltransferase</keyword>
<dbReference type="PROSITE" id="PS51186">
    <property type="entry name" value="GNAT"/>
    <property type="match status" value="1"/>
</dbReference>
<protein>
    <submittedName>
        <fullName evidence="4">GNAT family N-acetyltransferase</fullName>
        <ecNumber evidence="4">2.3.1.-</ecNumber>
    </submittedName>
</protein>
<accession>A0ABU7IBS1</accession>
<dbReference type="Proteomes" id="UP001336835">
    <property type="component" value="Unassembled WGS sequence"/>
</dbReference>
<dbReference type="Pfam" id="PF13508">
    <property type="entry name" value="Acetyltransf_7"/>
    <property type="match status" value="1"/>
</dbReference>
<dbReference type="Gene3D" id="3.40.630.30">
    <property type="match status" value="1"/>
</dbReference>
<dbReference type="GO" id="GO:0016746">
    <property type="term" value="F:acyltransferase activity"/>
    <property type="evidence" value="ECO:0007669"/>
    <property type="project" value="UniProtKB-KW"/>
</dbReference>
<dbReference type="SUPFAM" id="SSF55729">
    <property type="entry name" value="Acyl-CoA N-acyltransferases (Nat)"/>
    <property type="match status" value="1"/>
</dbReference>
<evidence type="ECO:0000313" key="4">
    <source>
        <dbReference type="EMBL" id="MEE1946940.1"/>
    </source>
</evidence>
<evidence type="ECO:0000259" key="3">
    <source>
        <dbReference type="PROSITE" id="PS51186"/>
    </source>
</evidence>
<keyword evidence="5" id="KW-1185">Reference proteome</keyword>
<reference evidence="4 5" key="1">
    <citation type="submission" date="2024-01" db="EMBL/GenBank/DDBJ databases">
        <title>Pedobacter sp. nov., isolated from fresh soil.</title>
        <authorList>
            <person name="Le N.T.T."/>
        </authorList>
    </citation>
    <scope>NUCLEOTIDE SEQUENCE [LARGE SCALE GENOMIC DNA]</scope>
    <source>
        <strain evidence="4 5">KR3-3</strain>
    </source>
</reference>
<dbReference type="PANTHER" id="PTHR43800:SF1">
    <property type="entry name" value="PEPTIDYL-LYSINE N-ACETYLTRANSFERASE YJAB"/>
    <property type="match status" value="1"/>
</dbReference>
<proteinExistence type="predicted"/>
<sequence length="151" mass="17204">MKTGYTIEPAIKHDYPELIAIWEASVRSTHHFLKEDDLQLFKQLIFDQYFDAVDLYVARDIEGRPLGLMGVVAHHLEMLFVHPDVHGKGLGKFLLSYALNSLGVTHVDVNEANEKALQFYRHFGFEVVKRSETDGLGKPYPILHLALKTTV</sequence>
<dbReference type="CDD" id="cd04301">
    <property type="entry name" value="NAT_SF"/>
    <property type="match status" value="1"/>
</dbReference>
<dbReference type="InterPro" id="IPR000182">
    <property type="entry name" value="GNAT_dom"/>
</dbReference>
<comment type="caution">
    <text evidence="4">The sequence shown here is derived from an EMBL/GenBank/DDBJ whole genome shotgun (WGS) entry which is preliminary data.</text>
</comment>
<organism evidence="4 5">
    <name type="scientific">Pedobacter albus</name>
    <dbReference type="NCBI Taxonomy" id="3113905"/>
    <lineage>
        <taxon>Bacteria</taxon>
        <taxon>Pseudomonadati</taxon>
        <taxon>Bacteroidota</taxon>
        <taxon>Sphingobacteriia</taxon>
        <taxon>Sphingobacteriales</taxon>
        <taxon>Sphingobacteriaceae</taxon>
        <taxon>Pedobacter</taxon>
    </lineage>
</organism>
<feature type="domain" description="N-acetyltransferase" evidence="3">
    <location>
        <begin position="5"/>
        <end position="151"/>
    </location>
</feature>
<dbReference type="EMBL" id="JAZDQT010000003">
    <property type="protein sequence ID" value="MEE1946940.1"/>
    <property type="molecule type" value="Genomic_DNA"/>
</dbReference>
<keyword evidence="1 4" id="KW-0808">Transferase</keyword>
<evidence type="ECO:0000313" key="5">
    <source>
        <dbReference type="Proteomes" id="UP001336835"/>
    </source>
</evidence>